<organism evidence="2 3">
    <name type="scientific">Fodinicola feengrottensis</name>
    <dbReference type="NCBI Taxonomy" id="435914"/>
    <lineage>
        <taxon>Bacteria</taxon>
        <taxon>Bacillati</taxon>
        <taxon>Actinomycetota</taxon>
        <taxon>Actinomycetes</taxon>
        <taxon>Mycobacteriales</taxon>
        <taxon>Fodinicola</taxon>
    </lineage>
</organism>
<evidence type="ECO:0000256" key="1">
    <source>
        <dbReference type="SAM" id="Phobius"/>
    </source>
</evidence>
<sequence length="97" mass="10232">MVSWSSAVERFWTPVRFTAPVSRLSTTAASANTVNVTGVDHPIRAGFGVGRWGAAVTGGTAVVAAIIGLLKRWKVLLSVLPARAPLCSPFAIQLPFK</sequence>
<dbReference type="EMBL" id="BAAANY010000036">
    <property type="protein sequence ID" value="GAA1709937.1"/>
    <property type="molecule type" value="Genomic_DNA"/>
</dbReference>
<reference evidence="2 3" key="1">
    <citation type="journal article" date="2019" name="Int. J. Syst. Evol. Microbiol.">
        <title>The Global Catalogue of Microorganisms (GCM) 10K type strain sequencing project: providing services to taxonomists for standard genome sequencing and annotation.</title>
        <authorList>
            <consortium name="The Broad Institute Genomics Platform"/>
            <consortium name="The Broad Institute Genome Sequencing Center for Infectious Disease"/>
            <person name="Wu L."/>
            <person name="Ma J."/>
        </authorList>
    </citation>
    <scope>NUCLEOTIDE SEQUENCE [LARGE SCALE GENOMIC DNA]</scope>
    <source>
        <strain evidence="2 3">JCM 14718</strain>
    </source>
</reference>
<name>A0ABN2IQV8_9ACTN</name>
<evidence type="ECO:0000313" key="3">
    <source>
        <dbReference type="Proteomes" id="UP001500618"/>
    </source>
</evidence>
<gene>
    <name evidence="2" type="ORF">GCM10009765_69000</name>
</gene>
<keyword evidence="3" id="KW-1185">Reference proteome</keyword>
<feature type="transmembrane region" description="Helical" evidence="1">
    <location>
        <begin position="52"/>
        <end position="70"/>
    </location>
</feature>
<accession>A0ABN2IQV8</accession>
<keyword evidence="1" id="KW-1133">Transmembrane helix</keyword>
<keyword evidence="1" id="KW-0472">Membrane</keyword>
<dbReference type="Proteomes" id="UP001500618">
    <property type="component" value="Unassembled WGS sequence"/>
</dbReference>
<keyword evidence="1" id="KW-0812">Transmembrane</keyword>
<evidence type="ECO:0000313" key="2">
    <source>
        <dbReference type="EMBL" id="GAA1709937.1"/>
    </source>
</evidence>
<comment type="caution">
    <text evidence="2">The sequence shown here is derived from an EMBL/GenBank/DDBJ whole genome shotgun (WGS) entry which is preliminary data.</text>
</comment>
<protein>
    <submittedName>
        <fullName evidence="2">Uncharacterized protein</fullName>
    </submittedName>
</protein>
<proteinExistence type="predicted"/>